<name>A0ABW5PJP1_9BACL</name>
<dbReference type="EMBL" id="JBHUME010000011">
    <property type="protein sequence ID" value="MFD2614292.1"/>
    <property type="molecule type" value="Genomic_DNA"/>
</dbReference>
<reference evidence="2" key="1">
    <citation type="journal article" date="2019" name="Int. J. Syst. Evol. Microbiol.">
        <title>The Global Catalogue of Microorganisms (GCM) 10K type strain sequencing project: providing services to taxonomists for standard genome sequencing and annotation.</title>
        <authorList>
            <consortium name="The Broad Institute Genomics Platform"/>
            <consortium name="The Broad Institute Genome Sequencing Center for Infectious Disease"/>
            <person name="Wu L."/>
            <person name="Ma J."/>
        </authorList>
    </citation>
    <scope>NUCLEOTIDE SEQUENCE [LARGE SCALE GENOMIC DNA]</scope>
    <source>
        <strain evidence="2">KCTC 3950</strain>
    </source>
</reference>
<sequence length="248" mass="29095">MPILDTETIHSSFTNDSDWKKEAYLQFAQRLSDKKHKFPCIPATIGFQLRHFRYAYVSDPRSEQTAKELAEALKVYGVQSRSFGKYTSLIVFFHTPAEVADQYSVEEYRSLFWRLLDQASGLDESEWPAHIPQDPNHHVWEYCFGGEQYFMYCATPAHRLRQSRYFPYFVFAVTPRWVLQEFNAQPERAEEIKRSIRERTAKYDDIGIHPDLNLYGSEDNFEWKQYFLGDDDVPAAGCPFAHLHKPNG</sequence>
<comment type="caution">
    <text evidence="1">The sequence shown here is derived from an EMBL/GenBank/DDBJ whole genome shotgun (WGS) entry which is preliminary data.</text>
</comment>
<protein>
    <submittedName>
        <fullName evidence="1">YqcI/YcgG family protein</fullName>
    </submittedName>
</protein>
<organism evidence="1 2">
    <name type="scientific">Paenibacillus gansuensis</name>
    <dbReference type="NCBI Taxonomy" id="306542"/>
    <lineage>
        <taxon>Bacteria</taxon>
        <taxon>Bacillati</taxon>
        <taxon>Bacillota</taxon>
        <taxon>Bacilli</taxon>
        <taxon>Bacillales</taxon>
        <taxon>Paenibacillaceae</taxon>
        <taxon>Paenibacillus</taxon>
    </lineage>
</organism>
<evidence type="ECO:0000313" key="1">
    <source>
        <dbReference type="EMBL" id="MFD2614292.1"/>
    </source>
</evidence>
<dbReference type="InterPro" id="IPR014988">
    <property type="entry name" value="Uncharacterised_YqcI/YcgG"/>
</dbReference>
<dbReference type="PANTHER" id="PTHR40045">
    <property type="entry name" value="YCGG FAMILY PROTEIN"/>
    <property type="match status" value="1"/>
</dbReference>
<gene>
    <name evidence="1" type="ORF">ACFSUF_17925</name>
</gene>
<keyword evidence="2" id="KW-1185">Reference proteome</keyword>
<dbReference type="PANTHER" id="PTHR40045:SF1">
    <property type="entry name" value="YQCI_YCGG FAMILY PROTEIN"/>
    <property type="match status" value="1"/>
</dbReference>
<dbReference type="Pfam" id="PF08892">
    <property type="entry name" value="YqcI_YcgG"/>
    <property type="match status" value="1"/>
</dbReference>
<dbReference type="Proteomes" id="UP001597541">
    <property type="component" value="Unassembled WGS sequence"/>
</dbReference>
<evidence type="ECO:0000313" key="2">
    <source>
        <dbReference type="Proteomes" id="UP001597541"/>
    </source>
</evidence>
<accession>A0ABW5PJP1</accession>
<dbReference type="RefSeq" id="WP_377604994.1">
    <property type="nucleotide sequence ID" value="NZ_JBHUME010000011.1"/>
</dbReference>
<proteinExistence type="predicted"/>